<dbReference type="RefSeq" id="WP_382381406.1">
    <property type="nucleotide sequence ID" value="NZ_JBHRZI010000061.1"/>
</dbReference>
<organism evidence="2 3">
    <name type="scientific">Lentzea rhizosphaerae</name>
    <dbReference type="NCBI Taxonomy" id="2041025"/>
    <lineage>
        <taxon>Bacteria</taxon>
        <taxon>Bacillati</taxon>
        <taxon>Actinomycetota</taxon>
        <taxon>Actinomycetes</taxon>
        <taxon>Pseudonocardiales</taxon>
        <taxon>Pseudonocardiaceae</taxon>
        <taxon>Lentzea</taxon>
    </lineage>
</organism>
<evidence type="ECO:0000259" key="1">
    <source>
        <dbReference type="PROSITE" id="PS50943"/>
    </source>
</evidence>
<sequence>MATTIPSTAYSRDLGDELRRVRETSTELTGAALAVRLGWDPSKLSTIETGKYRASEIDLVQYLSMCGKDIDFFEEFKQRYRYAFEEYIVQVSDNLRTLAMAESTATTITSYDPQAIPGLVQTPEYADGLYRMGGYVSEDRIPTVVQFRMDRQAILKRHDRPTCLFYIHEHALQTQVGDGRIMEDQYARLLFDQHTIRIVPADAGLIATSCVLWEYEKAMPIAFTSTDLAKVFVQDPGAIARTRLLFDRLAEVALDEEQSRSKLAEYVSRPREDLDDAGTGMA</sequence>
<dbReference type="SUPFAM" id="SSF47413">
    <property type="entry name" value="lambda repressor-like DNA-binding domains"/>
    <property type="match status" value="1"/>
</dbReference>
<comment type="caution">
    <text evidence="2">The sequence shown here is derived from an EMBL/GenBank/DDBJ whole genome shotgun (WGS) entry which is preliminary data.</text>
</comment>
<evidence type="ECO:0000313" key="3">
    <source>
        <dbReference type="Proteomes" id="UP001595690"/>
    </source>
</evidence>
<protein>
    <submittedName>
        <fullName evidence="2">Helix-turn-helix domain-containing protein</fullName>
    </submittedName>
</protein>
<dbReference type="InterPro" id="IPR043917">
    <property type="entry name" value="DUF5753"/>
</dbReference>
<keyword evidence="3" id="KW-1185">Reference proteome</keyword>
<feature type="domain" description="HTH cro/C1-type" evidence="1">
    <location>
        <begin position="31"/>
        <end position="73"/>
    </location>
</feature>
<gene>
    <name evidence="2" type="ORF">ACFOWZ_47925</name>
</gene>
<dbReference type="CDD" id="cd00093">
    <property type="entry name" value="HTH_XRE"/>
    <property type="match status" value="1"/>
</dbReference>
<proteinExistence type="predicted"/>
<name>A0ABV8CAX0_9PSEU</name>
<dbReference type="Gene3D" id="1.10.260.40">
    <property type="entry name" value="lambda repressor-like DNA-binding domains"/>
    <property type="match status" value="1"/>
</dbReference>
<dbReference type="SMART" id="SM00530">
    <property type="entry name" value="HTH_XRE"/>
    <property type="match status" value="1"/>
</dbReference>
<dbReference type="InterPro" id="IPR010982">
    <property type="entry name" value="Lambda_DNA-bd_dom_sf"/>
</dbReference>
<dbReference type="Pfam" id="PF19054">
    <property type="entry name" value="DUF5753"/>
    <property type="match status" value="1"/>
</dbReference>
<dbReference type="Pfam" id="PF13560">
    <property type="entry name" value="HTH_31"/>
    <property type="match status" value="1"/>
</dbReference>
<reference evidence="3" key="1">
    <citation type="journal article" date="2019" name="Int. J. Syst. Evol. Microbiol.">
        <title>The Global Catalogue of Microorganisms (GCM) 10K type strain sequencing project: providing services to taxonomists for standard genome sequencing and annotation.</title>
        <authorList>
            <consortium name="The Broad Institute Genomics Platform"/>
            <consortium name="The Broad Institute Genome Sequencing Center for Infectious Disease"/>
            <person name="Wu L."/>
            <person name="Ma J."/>
        </authorList>
    </citation>
    <scope>NUCLEOTIDE SEQUENCE [LARGE SCALE GENOMIC DNA]</scope>
    <source>
        <strain evidence="3">CGMCC 4.7405</strain>
    </source>
</reference>
<accession>A0ABV8CAX0</accession>
<evidence type="ECO:0000313" key="2">
    <source>
        <dbReference type="EMBL" id="MFC3899242.1"/>
    </source>
</evidence>
<dbReference type="Proteomes" id="UP001595690">
    <property type="component" value="Unassembled WGS sequence"/>
</dbReference>
<dbReference type="EMBL" id="JBHRZI010000061">
    <property type="protein sequence ID" value="MFC3899242.1"/>
    <property type="molecule type" value="Genomic_DNA"/>
</dbReference>
<dbReference type="InterPro" id="IPR001387">
    <property type="entry name" value="Cro/C1-type_HTH"/>
</dbReference>
<dbReference type="PROSITE" id="PS50943">
    <property type="entry name" value="HTH_CROC1"/>
    <property type="match status" value="1"/>
</dbReference>